<feature type="signal peptide" evidence="1">
    <location>
        <begin position="1"/>
        <end position="25"/>
    </location>
</feature>
<dbReference type="InterPro" id="IPR002321">
    <property type="entry name" value="Cyt_c_II"/>
</dbReference>
<organism evidence="2 3">
    <name type="scientific">Colwellia asteriadis</name>
    <dbReference type="NCBI Taxonomy" id="517723"/>
    <lineage>
        <taxon>Bacteria</taxon>
        <taxon>Pseudomonadati</taxon>
        <taxon>Pseudomonadota</taxon>
        <taxon>Gammaproteobacteria</taxon>
        <taxon>Alteromonadales</taxon>
        <taxon>Colwelliaceae</taxon>
        <taxon>Colwellia</taxon>
    </lineage>
</organism>
<evidence type="ECO:0000313" key="2">
    <source>
        <dbReference type="EMBL" id="GAA0820012.1"/>
    </source>
</evidence>
<feature type="chain" id="PRO_5045748109" evidence="1">
    <location>
        <begin position="26"/>
        <end position="159"/>
    </location>
</feature>
<dbReference type="Proteomes" id="UP001500021">
    <property type="component" value="Unassembled WGS sequence"/>
</dbReference>
<protein>
    <submittedName>
        <fullName evidence="2">Cytochrome c</fullName>
    </submittedName>
</protein>
<comment type="caution">
    <text evidence="2">The sequence shown here is derived from an EMBL/GenBank/DDBJ whole genome shotgun (WGS) entry which is preliminary data.</text>
</comment>
<keyword evidence="1" id="KW-0732">Signal</keyword>
<dbReference type="EMBL" id="BAAAFA010000008">
    <property type="protein sequence ID" value="GAA0820012.1"/>
    <property type="molecule type" value="Genomic_DNA"/>
</dbReference>
<name>A0ABN1L8Q0_9GAMM</name>
<dbReference type="RefSeq" id="WP_215979006.1">
    <property type="nucleotide sequence ID" value="NZ_BAAAFA010000008.1"/>
</dbReference>
<evidence type="ECO:0000313" key="3">
    <source>
        <dbReference type="Proteomes" id="UP001500021"/>
    </source>
</evidence>
<dbReference type="Pfam" id="PF01322">
    <property type="entry name" value="Cytochrom_C_2"/>
    <property type="match status" value="1"/>
</dbReference>
<sequence length="159" mass="16949">MSVLKKSVLVLAVATSLVAATVSVAQEATSLKHANYSTELRQSVFSLLGSNMGPLGAMAKGKAPFDAQKAEKHALRINQLSLMIADYSRTDTSKFDVETEALAKIWQETDNYSHRIEDLTKASAALMAAAKTKDEAATKKAIGGVGKTCGGCHDDFKKD</sequence>
<accession>A0ABN1L8Q0</accession>
<dbReference type="InterPro" id="IPR012127">
    <property type="entry name" value="Cyt_c_prime"/>
</dbReference>
<keyword evidence="3" id="KW-1185">Reference proteome</keyword>
<dbReference type="PIRSF" id="PIRSF000027">
    <property type="entry name" value="Cytc_c_prime"/>
    <property type="match status" value="1"/>
</dbReference>
<reference evidence="2 3" key="1">
    <citation type="journal article" date="2019" name="Int. J. Syst. Evol. Microbiol.">
        <title>The Global Catalogue of Microorganisms (GCM) 10K type strain sequencing project: providing services to taxonomists for standard genome sequencing and annotation.</title>
        <authorList>
            <consortium name="The Broad Institute Genomics Platform"/>
            <consortium name="The Broad Institute Genome Sequencing Center for Infectious Disease"/>
            <person name="Wu L."/>
            <person name="Ma J."/>
        </authorList>
    </citation>
    <scope>NUCLEOTIDE SEQUENCE [LARGE SCALE GENOMIC DNA]</scope>
    <source>
        <strain evidence="2 3">JCM 15608</strain>
    </source>
</reference>
<dbReference type="PROSITE" id="PS51009">
    <property type="entry name" value="CYTCII"/>
    <property type="match status" value="1"/>
</dbReference>
<proteinExistence type="predicted"/>
<gene>
    <name evidence="2" type="ORF">GCM10009111_24820</name>
</gene>
<evidence type="ECO:0000256" key="1">
    <source>
        <dbReference type="SAM" id="SignalP"/>
    </source>
</evidence>